<evidence type="ECO:0000256" key="6">
    <source>
        <dbReference type="ARBA" id="ARBA00022737"/>
    </source>
</evidence>
<comment type="subcellular location">
    <subcellularLocation>
        <location evidence="1">Secreted</location>
        <location evidence="1">Cell wall</location>
    </subcellularLocation>
</comment>
<keyword evidence="2" id="KW-0134">Cell wall</keyword>
<keyword evidence="13" id="KW-1185">Reference proteome</keyword>
<dbReference type="Pfam" id="PF00560">
    <property type="entry name" value="LRR_1"/>
    <property type="match status" value="3"/>
</dbReference>
<evidence type="ECO:0000256" key="3">
    <source>
        <dbReference type="ARBA" id="ARBA00022525"/>
    </source>
</evidence>
<evidence type="ECO:0000256" key="2">
    <source>
        <dbReference type="ARBA" id="ARBA00022512"/>
    </source>
</evidence>
<keyword evidence="5 10" id="KW-0732">Signal</keyword>
<dbReference type="InterPro" id="IPR051582">
    <property type="entry name" value="LRR_extensin-like_regulator"/>
</dbReference>
<dbReference type="OrthoDB" id="676979at2759"/>
<feature type="domain" description="Leucine-rich repeat-containing N-terminal plant-type" evidence="11">
    <location>
        <begin position="40"/>
        <end position="72"/>
    </location>
</feature>
<dbReference type="GO" id="GO:0071555">
    <property type="term" value="P:cell wall organization"/>
    <property type="evidence" value="ECO:0007669"/>
    <property type="project" value="UniProtKB-KW"/>
</dbReference>
<evidence type="ECO:0000259" key="11">
    <source>
        <dbReference type="Pfam" id="PF08263"/>
    </source>
</evidence>
<keyword evidence="3" id="KW-0964">Secreted</keyword>
<dbReference type="InterPro" id="IPR032675">
    <property type="entry name" value="LRR_dom_sf"/>
</dbReference>
<dbReference type="PANTHER" id="PTHR32093">
    <property type="entry name" value="LEUCINE-RICH REPEAT EXTENSIN-LIKE PROTEIN 3-RELATED"/>
    <property type="match status" value="1"/>
</dbReference>
<evidence type="ECO:0000256" key="1">
    <source>
        <dbReference type="ARBA" id="ARBA00004191"/>
    </source>
</evidence>
<keyword evidence="6" id="KW-0677">Repeat</keyword>
<dbReference type="FunFam" id="3.80.10.10:FF:000041">
    <property type="entry name" value="LRR receptor-like serine/threonine-protein kinase ERECTA"/>
    <property type="match status" value="1"/>
</dbReference>
<name>A0A9W8YNN8_9PEZI</name>
<comment type="caution">
    <text evidence="12">The sequence shown here is derived from an EMBL/GenBank/DDBJ whole genome shotgun (WGS) entry which is preliminary data.</text>
</comment>
<feature type="signal peptide" evidence="10">
    <location>
        <begin position="1"/>
        <end position="21"/>
    </location>
</feature>
<keyword evidence="8" id="KW-0961">Cell wall biogenesis/degradation</keyword>
<evidence type="ECO:0000313" key="13">
    <source>
        <dbReference type="Proteomes" id="UP001140453"/>
    </source>
</evidence>
<feature type="chain" id="PRO_5040729404" description="Cell wall hydroxyproline-rich glycoprotein" evidence="10">
    <location>
        <begin position="22"/>
        <end position="335"/>
    </location>
</feature>
<evidence type="ECO:0000256" key="5">
    <source>
        <dbReference type="ARBA" id="ARBA00022729"/>
    </source>
</evidence>
<dbReference type="InterPro" id="IPR013210">
    <property type="entry name" value="LRR_N_plant-typ"/>
</dbReference>
<dbReference type="InterPro" id="IPR001611">
    <property type="entry name" value="Leu-rich_rpt"/>
</dbReference>
<keyword evidence="7" id="KW-0379">Hydroxylation</keyword>
<evidence type="ECO:0000256" key="10">
    <source>
        <dbReference type="SAM" id="SignalP"/>
    </source>
</evidence>
<accession>A0A9W8YNN8</accession>
<reference evidence="12" key="1">
    <citation type="submission" date="2022-10" db="EMBL/GenBank/DDBJ databases">
        <title>Tapping the CABI collections for fungal endophytes: first genome assemblies for Collariella, Neodidymelliopsis, Ascochyta clinopodiicola, Didymella pomorum, Didymosphaeria variabile, Neocosmospora piperis and Neocucurbitaria cava.</title>
        <authorList>
            <person name="Hill R."/>
        </authorList>
    </citation>
    <scope>NUCLEOTIDE SEQUENCE</scope>
    <source>
        <strain evidence="12">IMI 355082</strain>
    </source>
</reference>
<dbReference type="Gene3D" id="3.80.10.10">
    <property type="entry name" value="Ribonuclease Inhibitor"/>
    <property type="match status" value="2"/>
</dbReference>
<dbReference type="EMBL" id="JAPEVB010000005">
    <property type="protein sequence ID" value="KAJ4388169.1"/>
    <property type="molecule type" value="Genomic_DNA"/>
</dbReference>
<sequence>MPSFLTTSLIVAAAVSQPVLGSRSPFSSNSNDLAARDLVSEAKALLALKSKVTQDPYGVLSSWNVSNDVCTWGEDTISCAANPFDGGKLALAGINLNQAELDGDDLNLDFLTELTDLTFFHANSNNFKGTLPSDLSGISYLYELDVSNNQLSGPFPEGALTAVNLTMLDLRFNNFEGPIPAEVFNMDLDVLFLNDNQFSGEVPSNIGDTPALYLTLANNGFTGSIPASLGEAANLEEALLGGNQFNGFLPEVWTGPQNLTVLDVTGNQLIGGIPEALCELTTLEVLNVTGNYFTQPLGTACAKLEEAGVLDVADNCIPGLENQKSTEVCALIVSH</sequence>
<organism evidence="12 13">
    <name type="scientific">Gnomoniopsis smithogilvyi</name>
    <dbReference type="NCBI Taxonomy" id="1191159"/>
    <lineage>
        <taxon>Eukaryota</taxon>
        <taxon>Fungi</taxon>
        <taxon>Dikarya</taxon>
        <taxon>Ascomycota</taxon>
        <taxon>Pezizomycotina</taxon>
        <taxon>Sordariomycetes</taxon>
        <taxon>Sordariomycetidae</taxon>
        <taxon>Diaporthales</taxon>
        <taxon>Gnomoniaceae</taxon>
        <taxon>Gnomoniopsis</taxon>
    </lineage>
</organism>
<dbReference type="Proteomes" id="UP001140453">
    <property type="component" value="Unassembled WGS sequence"/>
</dbReference>
<evidence type="ECO:0000256" key="4">
    <source>
        <dbReference type="ARBA" id="ARBA00022614"/>
    </source>
</evidence>
<dbReference type="Pfam" id="PF08263">
    <property type="entry name" value="LRRNT_2"/>
    <property type="match status" value="1"/>
</dbReference>
<evidence type="ECO:0000313" key="12">
    <source>
        <dbReference type="EMBL" id="KAJ4388169.1"/>
    </source>
</evidence>
<keyword evidence="4" id="KW-0433">Leucine-rich repeat</keyword>
<gene>
    <name evidence="12" type="ORF">N0V93_008776</name>
</gene>
<dbReference type="SUPFAM" id="SSF52058">
    <property type="entry name" value="L domain-like"/>
    <property type="match status" value="1"/>
</dbReference>
<evidence type="ECO:0000256" key="9">
    <source>
        <dbReference type="ARBA" id="ARBA00041871"/>
    </source>
</evidence>
<dbReference type="PANTHER" id="PTHR32093:SF131">
    <property type="entry name" value="LEUCINE-RICH REPEAT-CONTAINING N-TERMINAL PLANT-TYPE DOMAIN-CONTAINING PROTEIN"/>
    <property type="match status" value="1"/>
</dbReference>
<evidence type="ECO:0000256" key="8">
    <source>
        <dbReference type="ARBA" id="ARBA00023316"/>
    </source>
</evidence>
<evidence type="ECO:0000256" key="7">
    <source>
        <dbReference type="ARBA" id="ARBA00023278"/>
    </source>
</evidence>
<protein>
    <recommendedName>
        <fullName evidence="9">Cell wall hydroxyproline-rich glycoprotein</fullName>
    </recommendedName>
</protein>
<dbReference type="AlphaFoldDB" id="A0A9W8YNN8"/>
<proteinExistence type="predicted"/>